<feature type="transmembrane region" description="Helical" evidence="5">
    <location>
        <begin position="247"/>
        <end position="270"/>
    </location>
</feature>
<sequence>KLLLAAAYFWPVVLLARFIDRFGKGIRVAARDALIAEATPANNRGAVFGFHRAMDTVGAIGGPLIAVGLIAFFHADYRPIFLISFIPALAGVLILQFFVSEGKAAPARGKIEFRRDDFGRQYYLFLFVSLIFSLGNSSDAFLILRSKDLGLPVLVVIFAYIIYNIFYAAFSYPAGLLADKIGFKKVLLGGFFVFTLVYYGFGAVNNPHAVWLLFAVYGFYIAFTEGVSKAYISNLVPAEKTGTAIGLYYTVTGAAILFASLAAGWLWTVFGPRAPFYYGSCMAGIASVLFVIFLIWKEEKA</sequence>
<feature type="transmembrane region" description="Helical" evidence="5">
    <location>
        <begin position="182"/>
        <end position="202"/>
    </location>
</feature>
<evidence type="ECO:0000256" key="4">
    <source>
        <dbReference type="ARBA" id="ARBA00023136"/>
    </source>
</evidence>
<accession>A0A9D6ULQ3</accession>
<keyword evidence="4 5" id="KW-0472">Membrane</keyword>
<evidence type="ECO:0000256" key="5">
    <source>
        <dbReference type="SAM" id="Phobius"/>
    </source>
</evidence>
<feature type="transmembrane region" description="Helical" evidence="5">
    <location>
        <begin position="276"/>
        <end position="296"/>
    </location>
</feature>
<dbReference type="EMBL" id="JACRKR010000043">
    <property type="protein sequence ID" value="MBI5078561.1"/>
    <property type="molecule type" value="Genomic_DNA"/>
</dbReference>
<protein>
    <submittedName>
        <fullName evidence="7">MFS transporter</fullName>
    </submittedName>
</protein>
<dbReference type="Pfam" id="PF07690">
    <property type="entry name" value="MFS_1"/>
    <property type="match status" value="1"/>
</dbReference>
<dbReference type="SUPFAM" id="SSF103473">
    <property type="entry name" value="MFS general substrate transporter"/>
    <property type="match status" value="1"/>
</dbReference>
<dbReference type="PANTHER" id="PTHR23518">
    <property type="entry name" value="C-METHYLTRANSFERASE"/>
    <property type="match status" value="1"/>
</dbReference>
<dbReference type="PANTHER" id="PTHR23518:SF2">
    <property type="entry name" value="MAJOR FACILITATOR SUPERFAMILY TRANSPORTER"/>
    <property type="match status" value="1"/>
</dbReference>
<feature type="transmembrane region" description="Helical" evidence="5">
    <location>
        <begin position="208"/>
        <end position="227"/>
    </location>
</feature>
<evidence type="ECO:0000256" key="2">
    <source>
        <dbReference type="ARBA" id="ARBA00022692"/>
    </source>
</evidence>
<feature type="non-terminal residue" evidence="7">
    <location>
        <position position="1"/>
    </location>
</feature>
<dbReference type="Pfam" id="PF00083">
    <property type="entry name" value="Sugar_tr"/>
    <property type="match status" value="1"/>
</dbReference>
<dbReference type="Gene3D" id="1.20.1250.20">
    <property type="entry name" value="MFS general substrate transporter like domains"/>
    <property type="match status" value="2"/>
</dbReference>
<keyword evidence="3 5" id="KW-1133">Transmembrane helix</keyword>
<gene>
    <name evidence="7" type="ORF">HZB08_00875</name>
</gene>
<evidence type="ECO:0000256" key="1">
    <source>
        <dbReference type="ARBA" id="ARBA00004651"/>
    </source>
</evidence>
<dbReference type="GO" id="GO:0022857">
    <property type="term" value="F:transmembrane transporter activity"/>
    <property type="evidence" value="ECO:0007669"/>
    <property type="project" value="InterPro"/>
</dbReference>
<dbReference type="CDD" id="cd17370">
    <property type="entry name" value="MFS_MJ1317_like"/>
    <property type="match status" value="1"/>
</dbReference>
<keyword evidence="2 5" id="KW-0812">Transmembrane</keyword>
<dbReference type="Proteomes" id="UP000808761">
    <property type="component" value="Unassembled WGS sequence"/>
</dbReference>
<feature type="transmembrane region" description="Helical" evidence="5">
    <location>
        <begin position="53"/>
        <end position="74"/>
    </location>
</feature>
<dbReference type="InterPro" id="IPR005828">
    <property type="entry name" value="MFS_sugar_transport-like"/>
</dbReference>
<evidence type="ECO:0000313" key="8">
    <source>
        <dbReference type="Proteomes" id="UP000808761"/>
    </source>
</evidence>
<dbReference type="AlphaFoldDB" id="A0A9D6ULQ3"/>
<organism evidence="7 8">
    <name type="scientific">Candidatus Saganbacteria bacterium</name>
    <dbReference type="NCBI Taxonomy" id="2575572"/>
    <lineage>
        <taxon>Bacteria</taxon>
        <taxon>Bacillati</taxon>
        <taxon>Saganbacteria</taxon>
    </lineage>
</organism>
<feature type="transmembrane region" description="Helical" evidence="5">
    <location>
        <begin position="80"/>
        <end position="100"/>
    </location>
</feature>
<dbReference type="InterPro" id="IPR020846">
    <property type="entry name" value="MFS_dom"/>
</dbReference>
<feature type="transmembrane region" description="Helical" evidence="5">
    <location>
        <begin position="149"/>
        <end position="170"/>
    </location>
</feature>
<dbReference type="InterPro" id="IPR011701">
    <property type="entry name" value="MFS"/>
</dbReference>
<evidence type="ECO:0000256" key="3">
    <source>
        <dbReference type="ARBA" id="ARBA00022989"/>
    </source>
</evidence>
<reference evidence="7" key="1">
    <citation type="submission" date="2020-07" db="EMBL/GenBank/DDBJ databases">
        <title>Huge and variable diversity of episymbiotic CPR bacteria and DPANN archaea in groundwater ecosystems.</title>
        <authorList>
            <person name="He C.Y."/>
            <person name="Keren R."/>
            <person name="Whittaker M."/>
            <person name="Farag I.F."/>
            <person name="Doudna J."/>
            <person name="Cate J.H.D."/>
            <person name="Banfield J.F."/>
        </authorList>
    </citation>
    <scope>NUCLEOTIDE SEQUENCE</scope>
    <source>
        <strain evidence="7">NC_groundwater_1860_Pr3_B-0.1um_51_7</strain>
    </source>
</reference>
<feature type="transmembrane region" description="Helical" evidence="5">
    <location>
        <begin position="121"/>
        <end position="143"/>
    </location>
</feature>
<dbReference type="InterPro" id="IPR036259">
    <property type="entry name" value="MFS_trans_sf"/>
</dbReference>
<name>A0A9D6ULQ3_UNCSA</name>
<feature type="domain" description="Major facilitator superfamily (MFS) profile" evidence="6">
    <location>
        <begin position="1"/>
        <end position="299"/>
    </location>
</feature>
<dbReference type="GO" id="GO:0005886">
    <property type="term" value="C:plasma membrane"/>
    <property type="evidence" value="ECO:0007669"/>
    <property type="project" value="UniProtKB-SubCell"/>
</dbReference>
<evidence type="ECO:0000259" key="6">
    <source>
        <dbReference type="PROSITE" id="PS50850"/>
    </source>
</evidence>
<evidence type="ECO:0000313" key="7">
    <source>
        <dbReference type="EMBL" id="MBI5078561.1"/>
    </source>
</evidence>
<dbReference type="PROSITE" id="PS50850">
    <property type="entry name" value="MFS"/>
    <property type="match status" value="1"/>
</dbReference>
<comment type="caution">
    <text evidence="7">The sequence shown here is derived from an EMBL/GenBank/DDBJ whole genome shotgun (WGS) entry which is preliminary data.</text>
</comment>
<proteinExistence type="predicted"/>
<comment type="subcellular location">
    <subcellularLocation>
        <location evidence="1">Cell membrane</location>
        <topology evidence="1">Multi-pass membrane protein</topology>
    </subcellularLocation>
</comment>